<dbReference type="GeneID" id="107263932"/>
<dbReference type="KEGG" id="ccin:107263932"/>
<accession>A0AAJ7BJW8</accession>
<feature type="compositionally biased region" description="Polar residues" evidence="1">
    <location>
        <begin position="398"/>
        <end position="413"/>
    </location>
</feature>
<protein>
    <submittedName>
        <fullName evidence="3">Trichohyalin isoform X1</fullName>
    </submittedName>
</protein>
<evidence type="ECO:0000256" key="1">
    <source>
        <dbReference type="SAM" id="MobiDB-lite"/>
    </source>
</evidence>
<keyword evidence="2" id="KW-1185">Reference proteome</keyword>
<organism evidence="2 3">
    <name type="scientific">Cephus cinctus</name>
    <name type="common">Wheat stem sawfly</name>
    <dbReference type="NCBI Taxonomy" id="211228"/>
    <lineage>
        <taxon>Eukaryota</taxon>
        <taxon>Metazoa</taxon>
        <taxon>Ecdysozoa</taxon>
        <taxon>Arthropoda</taxon>
        <taxon>Hexapoda</taxon>
        <taxon>Insecta</taxon>
        <taxon>Pterygota</taxon>
        <taxon>Neoptera</taxon>
        <taxon>Endopterygota</taxon>
        <taxon>Hymenoptera</taxon>
        <taxon>Cephoidea</taxon>
        <taxon>Cephidae</taxon>
        <taxon>Cephus</taxon>
    </lineage>
</organism>
<sequence length="774" mass="90396">MSGVERNKTEPLTAREIEEEEMAQELMNMGMYEHGLSYDQMKDILGVISESKHMAKMETEGRVSHRISQQSSQPPSKMILESNLPQQVVTQSDAHLPKTSYAYRTSCLYKQKLSPEAGSCESSTNVFDKRIPHSQYTSRDIDISVDKLYKDPNIKENELLSLNRIQGAISQGPSCETQNSQSTELKIEMQPKQNQKIERWRLNPLDVLVDEKDVPLPKFERPMGEERAPFSFCNNRRTSQSRDKIIADLSNHLEEVAELWCGWQRTTTDTEFQWGAPIKVGSANGSLKTKYISSKLKGSTHQERERTYKRKASTIEAGNLIHCDDDEDYIDNDEDNDSDELIFVKKKKSHHSETRNTTCEYPSPVQEPSDVLNSSRSQEWNESQRKLEKLNPRKFHSKNQTNQSDETASTSQYPRRIVPPNPTLKRRGPQRRKDETHAVIMKENIILDTDEEDTVTIPKSDNRSYTLSDQEPVVELEKNHQESQSTEQTQAKSVSSSVNRMTNRLQEQCMRLRHLRDEEETKKREDIESLRRQEEEARRHRVEVYKKYVEEKEEKSRREEDKRKEENEKTERWRRRMKQTEKESRERDRKINDEELKKRVIEEEMLLRASDGIEELHDSEDTETDNRISCPICNKTFPTEEIENHAAACEQYNIAEVQEINKVTSYRKKMPDAQLSKSRCRTSLECQICLSFSTNDGNEYENHVHGCLENQKKRLEDDRTRASSSSMVLNVPTSPIRCFVPISQQRDCEINYRAQFSSTNRQSTYSGRKRKRKR</sequence>
<gene>
    <name evidence="3" type="primary">LOC107263932</name>
</gene>
<evidence type="ECO:0000313" key="2">
    <source>
        <dbReference type="Proteomes" id="UP000694920"/>
    </source>
</evidence>
<dbReference type="AlphaFoldDB" id="A0AAJ7BJW8"/>
<dbReference type="RefSeq" id="XP_015587123.1">
    <property type="nucleotide sequence ID" value="XM_015731637.2"/>
</dbReference>
<feature type="compositionally biased region" description="Basic and acidic residues" evidence="1">
    <location>
        <begin position="578"/>
        <end position="590"/>
    </location>
</feature>
<feature type="region of interest" description="Disordered" evidence="1">
    <location>
        <begin position="347"/>
        <end position="436"/>
    </location>
</feature>
<feature type="compositionally biased region" description="Polar residues" evidence="1">
    <location>
        <begin position="482"/>
        <end position="506"/>
    </location>
</feature>
<feature type="compositionally biased region" description="Polar residues" evidence="1">
    <location>
        <begin position="371"/>
        <end position="381"/>
    </location>
</feature>
<name>A0AAJ7BJW8_CEPCN</name>
<dbReference type="Proteomes" id="UP000694920">
    <property type="component" value="Unplaced"/>
</dbReference>
<feature type="compositionally biased region" description="Basic and acidic residues" evidence="1">
    <location>
        <begin position="382"/>
        <end position="391"/>
    </location>
</feature>
<proteinExistence type="predicted"/>
<feature type="region of interest" description="Disordered" evidence="1">
    <location>
        <begin position="475"/>
        <end position="590"/>
    </location>
</feature>
<evidence type="ECO:0000313" key="3">
    <source>
        <dbReference type="RefSeq" id="XP_015587123.1"/>
    </source>
</evidence>
<feature type="compositionally biased region" description="Basic and acidic residues" evidence="1">
    <location>
        <begin position="515"/>
        <end position="571"/>
    </location>
</feature>
<reference evidence="3" key="1">
    <citation type="submission" date="2025-08" db="UniProtKB">
        <authorList>
            <consortium name="RefSeq"/>
        </authorList>
    </citation>
    <scope>IDENTIFICATION</scope>
</reference>